<evidence type="ECO:0000313" key="7">
    <source>
        <dbReference type="Proteomes" id="UP000032534"/>
    </source>
</evidence>
<dbReference type="AlphaFoldDB" id="A0A0D7X3I8"/>
<dbReference type="PANTHER" id="PTHR30411">
    <property type="entry name" value="CYTOPLASMIC PROTEIN"/>
    <property type="match status" value="1"/>
</dbReference>
<keyword evidence="6" id="KW-0436">Ligase</keyword>
<dbReference type="InterPro" id="IPR004369">
    <property type="entry name" value="Prolyl-tRNA_editing_YbaK/EbsC"/>
</dbReference>
<keyword evidence="6" id="KW-0030">Aminoacyl-tRNA synthetase</keyword>
<keyword evidence="7" id="KW-1185">Reference proteome</keyword>
<comment type="caution">
    <text evidence="6">The sequence shown here is derived from an EMBL/GenBank/DDBJ whole genome shotgun (WGS) entry which is preliminary data.</text>
</comment>
<evidence type="ECO:0000256" key="1">
    <source>
        <dbReference type="ARBA" id="ARBA00009798"/>
    </source>
</evidence>
<reference evidence="6 7" key="1">
    <citation type="submission" date="2014-11" db="EMBL/GenBank/DDBJ databases">
        <title>Draft Genome Sequences of Paenibacillus polymyxa NRRL B-30509 and Paenibacillus terrae NRRL B-30644, Strains from a Poultry Environment that Produce Tridecaptin A and Paenicidins.</title>
        <authorList>
            <person name="van Belkum M.J."/>
            <person name="Lohans C.T."/>
            <person name="Vederas J.C."/>
        </authorList>
    </citation>
    <scope>NUCLEOTIDE SEQUENCE [LARGE SCALE GENOMIC DNA]</scope>
    <source>
        <strain evidence="6 7">NRRL B-30644</strain>
    </source>
</reference>
<accession>A0A0D7X3I8</accession>
<dbReference type="CDD" id="cd00002">
    <property type="entry name" value="YbaK_deacylase"/>
    <property type="match status" value="1"/>
</dbReference>
<gene>
    <name evidence="6" type="ORF">QD47_09050</name>
</gene>
<dbReference type="GO" id="GO:0002161">
    <property type="term" value="F:aminoacyl-tRNA deacylase activity"/>
    <property type="evidence" value="ECO:0007669"/>
    <property type="project" value="InterPro"/>
</dbReference>
<dbReference type="InterPro" id="IPR036754">
    <property type="entry name" value="YbaK/aa-tRNA-synt-asso_dom_sf"/>
</dbReference>
<sequence>MVKKLDKTNVMRILDQKEINYNYYYFDHKTLNIFDVANSYGQDLAMVFKTLVTSGRSKVHYVFMVPVEKELDLKKAAKVTGEKTLEMIPQKELLPLTGYVHGGCSPIGMKKQFKTFIDHIAVNSETIYFSGGRVGCQVQLALSDLQKIIPVTPANITREV</sequence>
<proteinExistence type="inferred from homology"/>
<dbReference type="PANTHER" id="PTHR30411:SF0">
    <property type="entry name" value="CYS-TRNA(PRO)_CYS-TRNA(CYS) DEACYLASE YBAK"/>
    <property type="match status" value="1"/>
</dbReference>
<evidence type="ECO:0000256" key="4">
    <source>
        <dbReference type="PIRNR" id="PIRNR006181"/>
    </source>
</evidence>
<evidence type="ECO:0000256" key="3">
    <source>
        <dbReference type="ARBA" id="ARBA00023239"/>
    </source>
</evidence>
<dbReference type="GO" id="GO:0004812">
    <property type="term" value="F:aminoacyl-tRNA ligase activity"/>
    <property type="evidence" value="ECO:0007669"/>
    <property type="project" value="UniProtKB-KW"/>
</dbReference>
<evidence type="ECO:0000259" key="5">
    <source>
        <dbReference type="Pfam" id="PF04073"/>
    </source>
</evidence>
<feature type="domain" description="YbaK/aminoacyl-tRNA synthetase-associated" evidence="5">
    <location>
        <begin position="34"/>
        <end position="148"/>
    </location>
</feature>
<evidence type="ECO:0000313" key="6">
    <source>
        <dbReference type="EMBL" id="KJD45941.1"/>
    </source>
</evidence>
<dbReference type="RefSeq" id="WP_044645823.1">
    <property type="nucleotide sequence ID" value="NZ_JTHP01000013.1"/>
</dbReference>
<dbReference type="Pfam" id="PF04073">
    <property type="entry name" value="tRNA_edit"/>
    <property type="match status" value="1"/>
</dbReference>
<dbReference type="SUPFAM" id="SSF55826">
    <property type="entry name" value="YbaK/ProRS associated domain"/>
    <property type="match status" value="1"/>
</dbReference>
<dbReference type="NCBIfam" id="TIGR00011">
    <property type="entry name" value="YbaK_EbsC"/>
    <property type="match status" value="1"/>
</dbReference>
<name>A0A0D7X3I8_9BACL</name>
<dbReference type="PATRIC" id="fig|159743.3.peg.1997"/>
<keyword evidence="2 4" id="KW-0648">Protein biosynthesis</keyword>
<protein>
    <recommendedName>
        <fullName evidence="4">Cys-tRNA(Pro)/Cys-tRNA(Cys) deacylase</fullName>
        <ecNumber evidence="4">4.2.-.-</ecNumber>
    </recommendedName>
</protein>
<dbReference type="EMBL" id="JTHP01000013">
    <property type="protein sequence ID" value="KJD45941.1"/>
    <property type="molecule type" value="Genomic_DNA"/>
</dbReference>
<comment type="similarity">
    <text evidence="1 4">Belongs to the prolyl-tRNA editing family. YbaK/EbsC subfamily.</text>
</comment>
<dbReference type="OrthoDB" id="9809296at2"/>
<dbReference type="GO" id="GO:0016829">
    <property type="term" value="F:lyase activity"/>
    <property type="evidence" value="ECO:0007669"/>
    <property type="project" value="UniProtKB-KW"/>
</dbReference>
<organism evidence="6 7">
    <name type="scientific">Paenibacillus terrae</name>
    <dbReference type="NCBI Taxonomy" id="159743"/>
    <lineage>
        <taxon>Bacteria</taxon>
        <taxon>Bacillati</taxon>
        <taxon>Bacillota</taxon>
        <taxon>Bacilli</taxon>
        <taxon>Bacillales</taxon>
        <taxon>Paenibacillaceae</taxon>
        <taxon>Paenibacillus</taxon>
    </lineage>
</organism>
<dbReference type="Gene3D" id="3.90.960.10">
    <property type="entry name" value="YbaK/aminoacyl-tRNA synthetase-associated domain"/>
    <property type="match status" value="1"/>
</dbReference>
<evidence type="ECO:0000256" key="2">
    <source>
        <dbReference type="ARBA" id="ARBA00022917"/>
    </source>
</evidence>
<keyword evidence="3 4" id="KW-0456">Lyase</keyword>
<dbReference type="PIRSF" id="PIRSF006181">
    <property type="entry name" value="EbsC_YbaK"/>
    <property type="match status" value="1"/>
</dbReference>
<dbReference type="Proteomes" id="UP000032534">
    <property type="component" value="Unassembled WGS sequence"/>
</dbReference>
<dbReference type="GO" id="GO:0006412">
    <property type="term" value="P:translation"/>
    <property type="evidence" value="ECO:0007669"/>
    <property type="project" value="UniProtKB-KW"/>
</dbReference>
<dbReference type="EC" id="4.2.-.-" evidence="4"/>
<dbReference type="InterPro" id="IPR007214">
    <property type="entry name" value="YbaK/aa-tRNA-synth-assoc-dom"/>
</dbReference>